<reference evidence="13" key="2">
    <citation type="submission" date="2012-11" db="EMBL/GenBank/DDBJ databases">
        <authorList>
            <person name="Kuo A."/>
            <person name="Curtis B.A."/>
            <person name="Tanifuji G."/>
            <person name="Burki F."/>
            <person name="Gruber A."/>
            <person name="Irimia M."/>
            <person name="Maruyama S."/>
            <person name="Arias M.C."/>
            <person name="Ball S.G."/>
            <person name="Gile G.H."/>
            <person name="Hirakawa Y."/>
            <person name="Hopkins J.F."/>
            <person name="Rensing S.A."/>
            <person name="Schmutz J."/>
            <person name="Symeonidi A."/>
            <person name="Elias M."/>
            <person name="Eveleigh R.J."/>
            <person name="Herman E.K."/>
            <person name="Klute M.J."/>
            <person name="Nakayama T."/>
            <person name="Obornik M."/>
            <person name="Reyes-Prieto A."/>
            <person name="Armbrust E.V."/>
            <person name="Aves S.J."/>
            <person name="Beiko R.G."/>
            <person name="Coutinho P."/>
            <person name="Dacks J.B."/>
            <person name="Durnford D.G."/>
            <person name="Fast N.M."/>
            <person name="Green B.R."/>
            <person name="Grisdale C."/>
            <person name="Hempe F."/>
            <person name="Henrissat B."/>
            <person name="Hoppner M.P."/>
            <person name="Ishida K.-I."/>
            <person name="Kim E."/>
            <person name="Koreny L."/>
            <person name="Kroth P.G."/>
            <person name="Liu Y."/>
            <person name="Malik S.-B."/>
            <person name="Maier U.G."/>
            <person name="McRose D."/>
            <person name="Mock T."/>
            <person name="Neilson J.A."/>
            <person name="Onodera N.T."/>
            <person name="Poole A.M."/>
            <person name="Pritham E.J."/>
            <person name="Richards T.A."/>
            <person name="Rocap G."/>
            <person name="Roy S.W."/>
            <person name="Sarai C."/>
            <person name="Schaack S."/>
            <person name="Shirato S."/>
            <person name="Slamovits C.H."/>
            <person name="Spencer D.F."/>
            <person name="Suzuki S."/>
            <person name="Worden A.Z."/>
            <person name="Zauner S."/>
            <person name="Barry K."/>
            <person name="Bell C."/>
            <person name="Bharti A.K."/>
            <person name="Crow J.A."/>
            <person name="Grimwood J."/>
            <person name="Kramer R."/>
            <person name="Lindquist E."/>
            <person name="Lucas S."/>
            <person name="Salamov A."/>
            <person name="McFadden G.I."/>
            <person name="Lane C.E."/>
            <person name="Keeling P.J."/>
            <person name="Gray M.W."/>
            <person name="Grigoriev I.V."/>
            <person name="Archibald J.M."/>
        </authorList>
    </citation>
    <scope>NUCLEOTIDE SEQUENCE</scope>
    <source>
        <strain evidence="13">CCMP2712</strain>
    </source>
</reference>
<evidence type="ECO:0000313" key="12">
    <source>
        <dbReference type="EnsemblProtists" id="EKX33042"/>
    </source>
</evidence>
<dbReference type="PANTHER" id="PTHR48041:SF91">
    <property type="entry name" value="ABC TRANSPORTER G FAMILY MEMBER 28"/>
    <property type="match status" value="1"/>
</dbReference>
<feature type="region of interest" description="Disordered" evidence="9">
    <location>
        <begin position="85"/>
        <end position="106"/>
    </location>
</feature>
<dbReference type="eggNOG" id="KOG0061">
    <property type="taxonomic scope" value="Eukaryota"/>
</dbReference>
<evidence type="ECO:0000256" key="2">
    <source>
        <dbReference type="ARBA" id="ARBA00004229"/>
    </source>
</evidence>
<evidence type="ECO:0000256" key="3">
    <source>
        <dbReference type="ARBA" id="ARBA00022448"/>
    </source>
</evidence>
<sequence>MNDHLPSRPSSAFLHKGIISDGSSVVEHDDTRLSGGITSGNDEPKATSSTPPGENSDEIQSESVIKRVSSLKHRASLLHHLSATTVSRSRSPLEVPDANVPVRPCSSPPTKTIFSSVTGVFEPGKFTAIMGSSGAGKTTLLNAVAGETAGGSLSGAVHFNGATVDTATIRRQQVISEFLFAQLIRSDQGSISLSKLMYLDKITSLLFAAKLFFLQGKAMRCGDKLAMPCRPDGFIITFPSFPSLVIQPSNKELGKLTCSYKNLAVRSRDRKEVPDNLHWHRHHMQK</sequence>
<keyword evidence="8" id="KW-0472">Membrane</keyword>
<gene>
    <name evidence="11" type="ORF">GUITHDRAFT_148199</name>
</gene>
<dbReference type="EMBL" id="JH993159">
    <property type="protein sequence ID" value="EKX33042.1"/>
    <property type="molecule type" value="Genomic_DNA"/>
</dbReference>
<keyword evidence="7" id="KW-1133">Transmembrane helix</keyword>
<keyword evidence="3" id="KW-0813">Transport</keyword>
<reference evidence="11 13" key="1">
    <citation type="journal article" date="2012" name="Nature">
        <title>Algal genomes reveal evolutionary mosaicism and the fate of nucleomorphs.</title>
        <authorList>
            <consortium name="DOE Joint Genome Institute"/>
            <person name="Curtis B.A."/>
            <person name="Tanifuji G."/>
            <person name="Burki F."/>
            <person name="Gruber A."/>
            <person name="Irimia M."/>
            <person name="Maruyama S."/>
            <person name="Arias M.C."/>
            <person name="Ball S.G."/>
            <person name="Gile G.H."/>
            <person name="Hirakawa Y."/>
            <person name="Hopkins J.F."/>
            <person name="Kuo A."/>
            <person name="Rensing S.A."/>
            <person name="Schmutz J."/>
            <person name="Symeonidi A."/>
            <person name="Elias M."/>
            <person name="Eveleigh R.J."/>
            <person name="Herman E.K."/>
            <person name="Klute M.J."/>
            <person name="Nakayama T."/>
            <person name="Obornik M."/>
            <person name="Reyes-Prieto A."/>
            <person name="Armbrust E.V."/>
            <person name="Aves S.J."/>
            <person name="Beiko R.G."/>
            <person name="Coutinho P."/>
            <person name="Dacks J.B."/>
            <person name="Durnford D.G."/>
            <person name="Fast N.M."/>
            <person name="Green B.R."/>
            <person name="Grisdale C.J."/>
            <person name="Hempel F."/>
            <person name="Henrissat B."/>
            <person name="Hoppner M.P."/>
            <person name="Ishida K."/>
            <person name="Kim E."/>
            <person name="Koreny L."/>
            <person name="Kroth P.G."/>
            <person name="Liu Y."/>
            <person name="Malik S.B."/>
            <person name="Maier U.G."/>
            <person name="McRose D."/>
            <person name="Mock T."/>
            <person name="Neilson J.A."/>
            <person name="Onodera N.T."/>
            <person name="Poole A.M."/>
            <person name="Pritham E.J."/>
            <person name="Richards T.A."/>
            <person name="Rocap G."/>
            <person name="Roy S.W."/>
            <person name="Sarai C."/>
            <person name="Schaack S."/>
            <person name="Shirato S."/>
            <person name="Slamovits C.H."/>
            <person name="Spencer D.F."/>
            <person name="Suzuki S."/>
            <person name="Worden A.Z."/>
            <person name="Zauner S."/>
            <person name="Barry K."/>
            <person name="Bell C."/>
            <person name="Bharti A.K."/>
            <person name="Crow J.A."/>
            <person name="Grimwood J."/>
            <person name="Kramer R."/>
            <person name="Lindquist E."/>
            <person name="Lucas S."/>
            <person name="Salamov A."/>
            <person name="McFadden G.I."/>
            <person name="Lane C.E."/>
            <person name="Keeling P.J."/>
            <person name="Gray M.W."/>
            <person name="Grigoriev I.V."/>
            <person name="Archibald J.M."/>
        </authorList>
    </citation>
    <scope>NUCLEOTIDE SEQUENCE</scope>
    <source>
        <strain evidence="11 13">CCMP2712</strain>
    </source>
</reference>
<dbReference type="EnsemblProtists" id="EKX33042">
    <property type="protein sequence ID" value="EKX33042"/>
    <property type="gene ID" value="GUITHDRAFT_148199"/>
</dbReference>
<feature type="region of interest" description="Disordered" evidence="9">
    <location>
        <begin position="24"/>
        <end position="61"/>
    </location>
</feature>
<dbReference type="InterPro" id="IPR027417">
    <property type="entry name" value="P-loop_NTPase"/>
</dbReference>
<dbReference type="KEGG" id="gtt:GUITHDRAFT_148199"/>
<dbReference type="SMART" id="SM00382">
    <property type="entry name" value="AAA"/>
    <property type="match status" value="1"/>
</dbReference>
<reference evidence="12" key="3">
    <citation type="submission" date="2016-03" db="UniProtKB">
        <authorList>
            <consortium name="EnsemblProtists"/>
        </authorList>
    </citation>
    <scope>IDENTIFICATION</scope>
</reference>
<name>L1IAA5_GUITC</name>
<dbReference type="OrthoDB" id="66620at2759"/>
<evidence type="ECO:0000313" key="11">
    <source>
        <dbReference type="EMBL" id="EKX33042.1"/>
    </source>
</evidence>
<evidence type="ECO:0000256" key="1">
    <source>
        <dbReference type="ARBA" id="ARBA00004141"/>
    </source>
</evidence>
<comment type="subcellular location">
    <subcellularLocation>
        <location evidence="1">Membrane</location>
        <topology evidence="1">Multi-pass membrane protein</topology>
    </subcellularLocation>
    <subcellularLocation>
        <location evidence="2">Plastid</location>
        <location evidence="2">Chloroplast</location>
    </subcellularLocation>
</comment>
<keyword evidence="4" id="KW-0812">Transmembrane</keyword>
<dbReference type="HOGENOM" id="CLU_974688_0_0_1"/>
<dbReference type="GO" id="GO:0016020">
    <property type="term" value="C:membrane"/>
    <property type="evidence" value="ECO:0007669"/>
    <property type="project" value="UniProtKB-SubCell"/>
</dbReference>
<dbReference type="InterPro" id="IPR003593">
    <property type="entry name" value="AAA+_ATPase"/>
</dbReference>
<evidence type="ECO:0000256" key="8">
    <source>
        <dbReference type="ARBA" id="ARBA00023136"/>
    </source>
</evidence>
<feature type="domain" description="AAA+ ATPase" evidence="10">
    <location>
        <begin position="123"/>
        <end position="232"/>
    </location>
</feature>
<dbReference type="AlphaFoldDB" id="L1IAA5"/>
<dbReference type="SUPFAM" id="SSF52540">
    <property type="entry name" value="P-loop containing nucleoside triphosphate hydrolases"/>
    <property type="match status" value="1"/>
</dbReference>
<dbReference type="Proteomes" id="UP000011087">
    <property type="component" value="Unassembled WGS sequence"/>
</dbReference>
<dbReference type="PaxDb" id="55529-EKX33042"/>
<evidence type="ECO:0000313" key="13">
    <source>
        <dbReference type="Proteomes" id="UP000011087"/>
    </source>
</evidence>
<dbReference type="InterPro" id="IPR050352">
    <property type="entry name" value="ABCG_transporters"/>
</dbReference>
<organism evidence="11">
    <name type="scientific">Guillardia theta (strain CCMP2712)</name>
    <name type="common">Cryptophyte</name>
    <dbReference type="NCBI Taxonomy" id="905079"/>
    <lineage>
        <taxon>Eukaryota</taxon>
        <taxon>Cryptophyceae</taxon>
        <taxon>Pyrenomonadales</taxon>
        <taxon>Geminigeraceae</taxon>
        <taxon>Guillardia</taxon>
    </lineage>
</organism>
<keyword evidence="6" id="KW-0067">ATP-binding</keyword>
<dbReference type="STRING" id="905079.L1IAA5"/>
<dbReference type="GO" id="GO:0016887">
    <property type="term" value="F:ATP hydrolysis activity"/>
    <property type="evidence" value="ECO:0007669"/>
    <property type="project" value="InterPro"/>
</dbReference>
<keyword evidence="5" id="KW-0547">Nucleotide-binding</keyword>
<protein>
    <recommendedName>
        <fullName evidence="10">AAA+ ATPase domain-containing protein</fullName>
    </recommendedName>
</protein>
<dbReference type="GO" id="GO:0009507">
    <property type="term" value="C:chloroplast"/>
    <property type="evidence" value="ECO:0007669"/>
    <property type="project" value="UniProtKB-SubCell"/>
</dbReference>
<evidence type="ECO:0000256" key="9">
    <source>
        <dbReference type="SAM" id="MobiDB-lite"/>
    </source>
</evidence>
<evidence type="ECO:0000259" key="10">
    <source>
        <dbReference type="SMART" id="SM00382"/>
    </source>
</evidence>
<accession>L1IAA5</accession>
<evidence type="ECO:0000256" key="5">
    <source>
        <dbReference type="ARBA" id="ARBA00022741"/>
    </source>
</evidence>
<dbReference type="PANTHER" id="PTHR48041">
    <property type="entry name" value="ABC TRANSPORTER G FAMILY MEMBER 28"/>
    <property type="match status" value="1"/>
</dbReference>
<evidence type="ECO:0000256" key="7">
    <source>
        <dbReference type="ARBA" id="ARBA00022989"/>
    </source>
</evidence>
<dbReference type="Pfam" id="PF00005">
    <property type="entry name" value="ABC_tran"/>
    <property type="match status" value="1"/>
</dbReference>
<dbReference type="RefSeq" id="XP_005820022.1">
    <property type="nucleotide sequence ID" value="XM_005819965.1"/>
</dbReference>
<dbReference type="InterPro" id="IPR003439">
    <property type="entry name" value="ABC_transporter-like_ATP-bd"/>
</dbReference>
<dbReference type="Gene3D" id="3.40.50.300">
    <property type="entry name" value="P-loop containing nucleotide triphosphate hydrolases"/>
    <property type="match status" value="1"/>
</dbReference>
<dbReference type="GO" id="GO:0042626">
    <property type="term" value="F:ATPase-coupled transmembrane transporter activity"/>
    <property type="evidence" value="ECO:0007669"/>
    <property type="project" value="TreeGrafter"/>
</dbReference>
<evidence type="ECO:0000256" key="6">
    <source>
        <dbReference type="ARBA" id="ARBA00022840"/>
    </source>
</evidence>
<dbReference type="GeneID" id="17289778"/>
<proteinExistence type="predicted"/>
<evidence type="ECO:0000256" key="4">
    <source>
        <dbReference type="ARBA" id="ARBA00022692"/>
    </source>
</evidence>
<dbReference type="GO" id="GO:0005524">
    <property type="term" value="F:ATP binding"/>
    <property type="evidence" value="ECO:0007669"/>
    <property type="project" value="UniProtKB-KW"/>
</dbReference>
<keyword evidence="13" id="KW-1185">Reference proteome</keyword>